<proteinExistence type="predicted"/>
<dbReference type="Proteomes" id="UP000675409">
    <property type="component" value="Unassembled WGS sequence"/>
</dbReference>
<evidence type="ECO:0000313" key="3">
    <source>
        <dbReference type="Proteomes" id="UP000675409"/>
    </source>
</evidence>
<sequence length="48" mass="5275">MNASAIVLMVVSLLLVWGGLAVSIVMLVARPERPDWPEGWDHDDATKD</sequence>
<keyword evidence="1" id="KW-0812">Transmembrane</keyword>
<keyword evidence="3" id="KW-1185">Reference proteome</keyword>
<keyword evidence="1" id="KW-1133">Transmembrane helix</keyword>
<keyword evidence="1" id="KW-0472">Membrane</keyword>
<accession>A0ABS1LJB8</accession>
<dbReference type="EMBL" id="JABBYC010000008">
    <property type="protein sequence ID" value="MBL0886119.1"/>
    <property type="molecule type" value="Genomic_DNA"/>
</dbReference>
<gene>
    <name evidence="2" type="ORF">HGK34_07505</name>
</gene>
<name>A0ABS1LJB8_9MICO</name>
<dbReference type="InterPro" id="IPR031596">
    <property type="entry name" value="MaAIMP_sms"/>
</dbReference>
<reference evidence="2 3" key="1">
    <citation type="journal article" date="2021" name="Arch. Microbiol.">
        <title>Myceligenerans indicum sp. nov., an actinobacterium isolated from mangrove sediment of Sundarbans, India.</title>
        <authorList>
            <person name="Asha K."/>
            <person name="Bhadury P."/>
        </authorList>
    </citation>
    <scope>NUCLEOTIDE SEQUENCE [LARGE SCALE GENOMIC DNA]</scope>
    <source>
        <strain evidence="2 3">I2</strain>
    </source>
</reference>
<dbReference type="RefSeq" id="WP_201845955.1">
    <property type="nucleotide sequence ID" value="NZ_JABBYC010000008.1"/>
</dbReference>
<feature type="transmembrane region" description="Helical" evidence="1">
    <location>
        <begin position="6"/>
        <end position="29"/>
    </location>
</feature>
<evidence type="ECO:0000256" key="1">
    <source>
        <dbReference type="SAM" id="Phobius"/>
    </source>
</evidence>
<dbReference type="Pfam" id="PF16951">
    <property type="entry name" value="MaAIMP_sms"/>
    <property type="match status" value="1"/>
</dbReference>
<protein>
    <submittedName>
        <fullName evidence="2">Methionine/alanine import family NSS transporter small subunit</fullName>
    </submittedName>
</protein>
<comment type="caution">
    <text evidence="2">The sequence shown here is derived from an EMBL/GenBank/DDBJ whole genome shotgun (WGS) entry which is preliminary data.</text>
</comment>
<dbReference type="NCBIfam" id="NF033493">
    <property type="entry name" value="MetS_like_NSS"/>
    <property type="match status" value="1"/>
</dbReference>
<organism evidence="2 3">
    <name type="scientific">Myceligenerans indicum</name>
    <dbReference type="NCBI Taxonomy" id="2593663"/>
    <lineage>
        <taxon>Bacteria</taxon>
        <taxon>Bacillati</taxon>
        <taxon>Actinomycetota</taxon>
        <taxon>Actinomycetes</taxon>
        <taxon>Micrococcales</taxon>
        <taxon>Promicromonosporaceae</taxon>
        <taxon>Myceligenerans</taxon>
    </lineage>
</organism>
<evidence type="ECO:0000313" key="2">
    <source>
        <dbReference type="EMBL" id="MBL0886119.1"/>
    </source>
</evidence>